<evidence type="ECO:0000313" key="2">
    <source>
        <dbReference type="Proteomes" id="UP001187192"/>
    </source>
</evidence>
<dbReference type="AlphaFoldDB" id="A0AA88J2A5"/>
<reference evidence="1" key="1">
    <citation type="submission" date="2023-07" db="EMBL/GenBank/DDBJ databases">
        <title>draft genome sequence of fig (Ficus carica).</title>
        <authorList>
            <person name="Takahashi T."/>
            <person name="Nishimura K."/>
        </authorList>
    </citation>
    <scope>NUCLEOTIDE SEQUENCE</scope>
</reference>
<evidence type="ECO:0000313" key="1">
    <source>
        <dbReference type="EMBL" id="GMN60964.1"/>
    </source>
</evidence>
<name>A0AA88J2A5_FICCA</name>
<organism evidence="1 2">
    <name type="scientific">Ficus carica</name>
    <name type="common">Common fig</name>
    <dbReference type="NCBI Taxonomy" id="3494"/>
    <lineage>
        <taxon>Eukaryota</taxon>
        <taxon>Viridiplantae</taxon>
        <taxon>Streptophyta</taxon>
        <taxon>Embryophyta</taxon>
        <taxon>Tracheophyta</taxon>
        <taxon>Spermatophyta</taxon>
        <taxon>Magnoliopsida</taxon>
        <taxon>eudicotyledons</taxon>
        <taxon>Gunneridae</taxon>
        <taxon>Pentapetalae</taxon>
        <taxon>rosids</taxon>
        <taxon>fabids</taxon>
        <taxon>Rosales</taxon>
        <taxon>Moraceae</taxon>
        <taxon>Ficeae</taxon>
        <taxon>Ficus</taxon>
    </lineage>
</organism>
<keyword evidence="2" id="KW-1185">Reference proteome</keyword>
<dbReference type="Proteomes" id="UP001187192">
    <property type="component" value="Unassembled WGS sequence"/>
</dbReference>
<gene>
    <name evidence="1" type="ORF">TIFTF001_030068</name>
</gene>
<comment type="caution">
    <text evidence="1">The sequence shown here is derived from an EMBL/GenBank/DDBJ whole genome shotgun (WGS) entry which is preliminary data.</text>
</comment>
<sequence>MAEVAGLWVEKRPLSSHRHEIQMSEEIWPRQQLCSNQMLLGEEKASHLRFFLPSSHLSPNLSSTPAPTASHPIYSPSINVQKSLLKQHIGARDVGVVPSTIAAFDAVVVFVATTGHITAAVPTSEVL</sequence>
<dbReference type="EMBL" id="BTGU01000104">
    <property type="protein sequence ID" value="GMN60964.1"/>
    <property type="molecule type" value="Genomic_DNA"/>
</dbReference>
<accession>A0AA88J2A5</accession>
<proteinExistence type="predicted"/>
<protein>
    <submittedName>
        <fullName evidence="1">Uncharacterized protein</fullName>
    </submittedName>
</protein>